<dbReference type="EMBL" id="UPTC01000055">
    <property type="protein sequence ID" value="VBB25963.1"/>
    <property type="molecule type" value="Genomic_DNA"/>
</dbReference>
<dbReference type="PANTHER" id="PTHR48033:SF9">
    <property type="entry name" value="TAR DNA-BINDING PROTEIN 43"/>
    <property type="match status" value="1"/>
</dbReference>
<dbReference type="AlphaFoldDB" id="A0A498S2H2"/>
<dbReference type="GO" id="GO:0010468">
    <property type="term" value="P:regulation of gene expression"/>
    <property type="evidence" value="ECO:0007669"/>
    <property type="project" value="TreeGrafter"/>
</dbReference>
<dbReference type="SMART" id="SM00360">
    <property type="entry name" value="RRM"/>
    <property type="match status" value="1"/>
</dbReference>
<dbReference type="InterPro" id="IPR012677">
    <property type="entry name" value="Nucleotide-bd_a/b_plait_sf"/>
</dbReference>
<dbReference type="Proteomes" id="UP000276991">
    <property type="component" value="Unassembled WGS sequence"/>
</dbReference>
<dbReference type="InterPro" id="IPR000504">
    <property type="entry name" value="RRM_dom"/>
</dbReference>
<reference evidence="5 6" key="1">
    <citation type="submission" date="2018-08" db="EMBL/GenBank/DDBJ databases">
        <authorList>
            <person name="Laetsch R D."/>
            <person name="Stevens L."/>
            <person name="Kumar S."/>
            <person name="Blaxter L. M."/>
        </authorList>
    </citation>
    <scope>NUCLEOTIDE SEQUENCE [LARGE SCALE GENOMIC DNA]</scope>
</reference>
<dbReference type="GO" id="GO:0003723">
    <property type="term" value="F:RNA binding"/>
    <property type="evidence" value="ECO:0007669"/>
    <property type="project" value="UniProtKB-UniRule"/>
</dbReference>
<dbReference type="OrthoDB" id="5850064at2759"/>
<organism evidence="5 6">
    <name type="scientific">Acanthocheilonema viteae</name>
    <name type="common">Filarial nematode worm</name>
    <name type="synonym">Dipetalonema viteae</name>
    <dbReference type="NCBI Taxonomy" id="6277"/>
    <lineage>
        <taxon>Eukaryota</taxon>
        <taxon>Metazoa</taxon>
        <taxon>Ecdysozoa</taxon>
        <taxon>Nematoda</taxon>
        <taxon>Chromadorea</taxon>
        <taxon>Rhabditida</taxon>
        <taxon>Spirurina</taxon>
        <taxon>Spiruromorpha</taxon>
        <taxon>Filarioidea</taxon>
        <taxon>Onchocercidae</taxon>
        <taxon>Acanthocheilonema</taxon>
    </lineage>
</organism>
<keyword evidence="6" id="KW-1185">Reference proteome</keyword>
<evidence type="ECO:0000259" key="4">
    <source>
        <dbReference type="PROSITE" id="PS50102"/>
    </source>
</evidence>
<proteinExistence type="predicted"/>
<protein>
    <recommendedName>
        <fullName evidence="4">RRM domain-containing protein</fullName>
    </recommendedName>
</protein>
<dbReference type="GO" id="GO:0000785">
    <property type="term" value="C:chromatin"/>
    <property type="evidence" value="ECO:0007669"/>
    <property type="project" value="TreeGrafter"/>
</dbReference>
<dbReference type="PANTHER" id="PTHR48033">
    <property type="entry name" value="RNA-BINDING (RRM/RBD/RNP MOTIFS) FAMILY PROTEIN"/>
    <property type="match status" value="1"/>
</dbReference>
<accession>A0A498S2H2</accession>
<evidence type="ECO:0000256" key="2">
    <source>
        <dbReference type="ARBA" id="ARBA00023242"/>
    </source>
</evidence>
<keyword evidence="2" id="KW-0539">Nucleus</keyword>
<dbReference type="SUPFAM" id="SSF54928">
    <property type="entry name" value="RNA-binding domain, RBD"/>
    <property type="match status" value="1"/>
</dbReference>
<evidence type="ECO:0000256" key="1">
    <source>
        <dbReference type="ARBA" id="ARBA00004123"/>
    </source>
</evidence>
<dbReference type="GO" id="GO:0005654">
    <property type="term" value="C:nucleoplasm"/>
    <property type="evidence" value="ECO:0007669"/>
    <property type="project" value="TreeGrafter"/>
</dbReference>
<sequence>MATRLVQRSAAALKTFKGRQNNAEIFVKRISWVTGASELTDYFSQFGKVRNITLPFDLRTGLHKGFAFISFENNDFYENIKKFEGKHIIDDQEVICSLANDGKSLLLTDADAISINNENSSEIDVSKANLDNEVGAVEFIRTGINVKGKNIKHKANPKIISTNNMDYQDSKERSKETNLLQKL</sequence>
<name>A0A498S2H2_ACAVI</name>
<gene>
    <name evidence="5" type="ORF">NAV_LOCUS793</name>
</gene>
<dbReference type="STRING" id="6277.A0A498S2H2"/>
<comment type="subcellular location">
    <subcellularLocation>
        <location evidence="1">Nucleus</location>
    </subcellularLocation>
</comment>
<feature type="domain" description="RRM" evidence="4">
    <location>
        <begin position="23"/>
        <end position="112"/>
    </location>
</feature>
<keyword evidence="3" id="KW-0694">RNA-binding</keyword>
<dbReference type="Pfam" id="PF00076">
    <property type="entry name" value="RRM_1"/>
    <property type="match status" value="1"/>
</dbReference>
<dbReference type="PROSITE" id="PS50102">
    <property type="entry name" value="RRM"/>
    <property type="match status" value="1"/>
</dbReference>
<evidence type="ECO:0000313" key="5">
    <source>
        <dbReference type="EMBL" id="VBB25963.1"/>
    </source>
</evidence>
<evidence type="ECO:0000313" key="6">
    <source>
        <dbReference type="Proteomes" id="UP000276991"/>
    </source>
</evidence>
<dbReference type="Gene3D" id="3.30.70.330">
    <property type="match status" value="1"/>
</dbReference>
<evidence type="ECO:0000256" key="3">
    <source>
        <dbReference type="PROSITE-ProRule" id="PRU00176"/>
    </source>
</evidence>
<dbReference type="InterPro" id="IPR035979">
    <property type="entry name" value="RBD_domain_sf"/>
</dbReference>